<dbReference type="Pfam" id="PF08268">
    <property type="entry name" value="FBA_3"/>
    <property type="match status" value="1"/>
</dbReference>
<evidence type="ECO:0000259" key="2">
    <source>
        <dbReference type="Pfam" id="PF08268"/>
    </source>
</evidence>
<dbReference type="InterPro" id="IPR013187">
    <property type="entry name" value="F-box-assoc_dom_typ3"/>
</dbReference>
<dbReference type="Proteomes" id="UP001210211">
    <property type="component" value="Unassembled WGS sequence"/>
</dbReference>
<protein>
    <recommendedName>
        <fullName evidence="2">F-box associated beta-propeller type 3 domain-containing protein</fullName>
    </recommendedName>
</protein>
<dbReference type="AlphaFoldDB" id="A0AAD5ZJX4"/>
<dbReference type="InterPro" id="IPR036047">
    <property type="entry name" value="F-box-like_dom_sf"/>
</dbReference>
<dbReference type="SUPFAM" id="SSF81383">
    <property type="entry name" value="F-box domain"/>
    <property type="match status" value="1"/>
</dbReference>
<reference evidence="3 4" key="1">
    <citation type="journal article" date="2022" name="Cell">
        <title>Repeat-based holocentromeres influence genome architecture and karyotype evolution.</title>
        <authorList>
            <person name="Hofstatter P.G."/>
            <person name="Thangavel G."/>
            <person name="Lux T."/>
            <person name="Neumann P."/>
            <person name="Vondrak T."/>
            <person name="Novak P."/>
            <person name="Zhang M."/>
            <person name="Costa L."/>
            <person name="Castellani M."/>
            <person name="Scott A."/>
            <person name="Toegelov H."/>
            <person name="Fuchs J."/>
            <person name="Mata-Sucre Y."/>
            <person name="Dias Y."/>
            <person name="Vanzela A.L.L."/>
            <person name="Huettel B."/>
            <person name="Almeida C.C.S."/>
            <person name="Simkova H."/>
            <person name="Souza G."/>
            <person name="Pedrosa-Harand A."/>
            <person name="Macas J."/>
            <person name="Mayer K.F.X."/>
            <person name="Houben A."/>
            <person name="Marques A."/>
        </authorList>
    </citation>
    <scope>NUCLEOTIDE SEQUENCE [LARGE SCALE GENOMIC DNA]</scope>
    <source>
        <strain evidence="3">RhyTen1mFocal</strain>
    </source>
</reference>
<evidence type="ECO:0000256" key="1">
    <source>
        <dbReference type="SAM" id="MobiDB-lite"/>
    </source>
</evidence>
<name>A0AAD5ZJX4_9POAL</name>
<dbReference type="PANTHER" id="PTHR31111:SF134">
    <property type="entry name" value="F-BOX ASSOCIATED INTERACTION DOMAIN-CONTAINING PROTEIN"/>
    <property type="match status" value="1"/>
</dbReference>
<dbReference type="PANTHER" id="PTHR31111">
    <property type="entry name" value="BNAA05G37150D PROTEIN-RELATED"/>
    <property type="match status" value="1"/>
</dbReference>
<evidence type="ECO:0000313" key="3">
    <source>
        <dbReference type="EMBL" id="KAJ3699188.1"/>
    </source>
</evidence>
<accession>A0AAD5ZJX4</accession>
<proteinExistence type="predicted"/>
<sequence length="390" mass="43866">MDNPNHCIRNTNPENEGGRDGIPSDVLADILTRLPAKLVTRLRVVNKLWEGIPKNSSFIEAHLEHAKKYANPFLLLSEEDSSITFINTDTWEKTSMVINGHDGKFILPNSCCDGLVCLTNKDDRSMILNPTTRECFMIPEPPIRTNILELGFDSSSKVYKVLRVSNPKKDENYIWEILTVGDTLWRPVGTTTGEDIFIGGIYVKGIVYWAVYKEGEISLLFFDFKEERLSSASAGTCKPLRSDGFEQLLEVRGNLGMAITREDITIYSPDDEEYQLMEIWVMGDGINNWSKECSLAVPAELYFEVLFLKGKKILLHNKIDNGLYYYDLENHRLGPKEFDLPHLQCCTPCVESLVTLKDRFSPMDLVLVRSGGVGGVQGMHGDGIDVNGAD</sequence>
<evidence type="ECO:0000313" key="4">
    <source>
        <dbReference type="Proteomes" id="UP001210211"/>
    </source>
</evidence>
<organism evidence="3 4">
    <name type="scientific">Rhynchospora tenuis</name>
    <dbReference type="NCBI Taxonomy" id="198213"/>
    <lineage>
        <taxon>Eukaryota</taxon>
        <taxon>Viridiplantae</taxon>
        <taxon>Streptophyta</taxon>
        <taxon>Embryophyta</taxon>
        <taxon>Tracheophyta</taxon>
        <taxon>Spermatophyta</taxon>
        <taxon>Magnoliopsida</taxon>
        <taxon>Liliopsida</taxon>
        <taxon>Poales</taxon>
        <taxon>Cyperaceae</taxon>
        <taxon>Cyperoideae</taxon>
        <taxon>Rhynchosporeae</taxon>
        <taxon>Rhynchospora</taxon>
    </lineage>
</organism>
<dbReference type="EMBL" id="JAMRDG010000001">
    <property type="protein sequence ID" value="KAJ3699188.1"/>
    <property type="molecule type" value="Genomic_DNA"/>
</dbReference>
<comment type="caution">
    <text evidence="3">The sequence shown here is derived from an EMBL/GenBank/DDBJ whole genome shotgun (WGS) entry which is preliminary data.</text>
</comment>
<feature type="domain" description="F-box associated beta-propeller type 3" evidence="2">
    <location>
        <begin position="91"/>
        <end position="330"/>
    </location>
</feature>
<feature type="region of interest" description="Disordered" evidence="1">
    <location>
        <begin position="1"/>
        <end position="21"/>
    </location>
</feature>
<dbReference type="InterPro" id="IPR017451">
    <property type="entry name" value="F-box-assoc_interact_dom"/>
</dbReference>
<gene>
    <name evidence="3" type="ORF">LUZ61_002893</name>
</gene>
<dbReference type="NCBIfam" id="TIGR01640">
    <property type="entry name" value="F_box_assoc_1"/>
    <property type="match status" value="1"/>
</dbReference>
<keyword evidence="4" id="KW-1185">Reference proteome</keyword>